<dbReference type="EMBL" id="CP004121">
    <property type="protein sequence ID" value="AGF56456.1"/>
    <property type="molecule type" value="Genomic_DNA"/>
</dbReference>
<evidence type="ECO:0000313" key="1">
    <source>
        <dbReference type="EMBL" id="AGF56456.1"/>
    </source>
</evidence>
<evidence type="ECO:0000313" key="2">
    <source>
        <dbReference type="Proteomes" id="UP000011728"/>
    </source>
</evidence>
<name>M1MNZ9_9CLOT</name>
<gene>
    <name evidence="1" type="ORF">Cspa_c26910</name>
</gene>
<dbReference type="OrthoDB" id="1867599at2"/>
<proteinExistence type="predicted"/>
<protein>
    <submittedName>
        <fullName evidence="1">p22 coat protein</fullName>
    </submittedName>
</protein>
<keyword evidence="2" id="KW-1185">Reference proteome</keyword>
<dbReference type="RefSeq" id="WP_015392775.1">
    <property type="nucleotide sequence ID" value="NC_020291.1"/>
</dbReference>
<keyword evidence="1" id="KW-0946">Virion</keyword>
<dbReference type="KEGG" id="csr:Cspa_c26910"/>
<keyword evidence="1" id="KW-0167">Capsid protein</keyword>
<sequence length="368" mass="39157">MANKFLTVQEIARQALLRLQSNMVMAGLVYTDYSSEFKEKGDTIQIRKPATFIADEFGETINLQDVGEKYVLVKLDKIADVSVEVGSKELTLNIDDFGSQILDGATLAIAEKIDQDLCGLYADIPYYSGAGGTTPSKLDDISATMLVLNNNRVPMANRNVVWDPYAQAKLVTIDSISRADASGSTAALREASMGRILGFDNYMDQNIKKQVAGAFTSLTDVTGAGAKDATIITLTSAAKVSTGDIKKGDVFTIAGQQFVATADATAAAGVASVNIYPAIKADISNQAVNFGKTHVASLAFHKNAFALVTRPLEPPMGGATSYVATAPNGMSLRVTMGYDMNTKKNTISIDCLYGVKSIYPELAARVLG</sequence>
<dbReference type="PATRIC" id="fig|931276.5.peg.2703"/>
<dbReference type="AlphaFoldDB" id="M1MNZ9"/>
<dbReference type="eggNOG" id="ENOG502Z7II">
    <property type="taxonomic scope" value="Bacteria"/>
</dbReference>
<accession>M1MNZ9</accession>
<dbReference type="HOGENOM" id="CLU_053841_2_0_9"/>
<organism evidence="1 2">
    <name type="scientific">Clostridium saccharoperbutylacetonicum N1-4(HMT)</name>
    <dbReference type="NCBI Taxonomy" id="931276"/>
    <lineage>
        <taxon>Bacteria</taxon>
        <taxon>Bacillati</taxon>
        <taxon>Bacillota</taxon>
        <taxon>Clostridia</taxon>
        <taxon>Eubacteriales</taxon>
        <taxon>Clostridiaceae</taxon>
        <taxon>Clostridium</taxon>
    </lineage>
</organism>
<dbReference type="Proteomes" id="UP000011728">
    <property type="component" value="Chromosome"/>
</dbReference>
<reference evidence="1 2" key="1">
    <citation type="submission" date="2013-02" db="EMBL/GenBank/DDBJ databases">
        <title>Genome sequence of Clostridium saccharoperbutylacetonicum N1-4(HMT).</title>
        <authorList>
            <person name="Poehlein A."/>
            <person name="Daniel R."/>
        </authorList>
    </citation>
    <scope>NUCLEOTIDE SEQUENCE [LARGE SCALE GENOMIC DNA]</scope>
    <source>
        <strain evidence="2">N1-4(HMT)</strain>
    </source>
</reference>